<dbReference type="EMBL" id="VTUW01000025">
    <property type="protein sequence ID" value="KAA1186705.1"/>
    <property type="molecule type" value="Genomic_DNA"/>
</dbReference>
<keyword evidence="1" id="KW-0175">Coiled coil</keyword>
<sequence length="252" mass="29705">MKNDFLIISNMFKSITNIKLPKCLKNHDPLQEIETCWYEFSKSLSGWPSALENYEHAYNFDEQDIDRITRNIHKATTYLGSLSCGYLGHGYVTKVSDALKEIELDFVKVNDFISKLPQLFEITKIDFERMKSFAGKTHIKIQQLLKNIPNGEDKKQIYKISSLIEEITLNISDISFSFENINNSVNRLNEQIKTINNIYNKLIESFHKENKREMFTRDYKQCMVIFSDFTNKFNLFFYDHKSFSKNNILIIL</sequence>
<dbReference type="Proteomes" id="UP000322184">
    <property type="component" value="Unassembled WGS sequence"/>
</dbReference>
<reference evidence="2 3" key="1">
    <citation type="submission" date="2019-09" db="EMBL/GenBank/DDBJ databases">
        <title>Whole genome sequence of Photorhabdus heterorhabditis strain ETL (Enterobacteriales: Enterobacteriaceae) a bacterial symbiont of Heterorhabditis zealandica strain ETL (Rhabditida: Heterorhabditidae).</title>
        <authorList>
            <person name="Lulamba T.E."/>
            <person name="Serepa-Dlamini M.H."/>
        </authorList>
    </citation>
    <scope>NUCLEOTIDE SEQUENCE [LARGE SCALE GENOMIC DNA]</scope>
    <source>
        <strain evidence="2 3">ETL</strain>
    </source>
</reference>
<dbReference type="RefSeq" id="WP_149616935.1">
    <property type="nucleotide sequence ID" value="NZ_CAWPFF010000065.1"/>
</dbReference>
<protein>
    <submittedName>
        <fullName evidence="2">Uncharacterized protein</fullName>
    </submittedName>
</protein>
<proteinExistence type="predicted"/>
<organism evidence="2 3">
    <name type="scientific">Photorhabdus heterorhabditis</name>
    <dbReference type="NCBI Taxonomy" id="880156"/>
    <lineage>
        <taxon>Bacteria</taxon>
        <taxon>Pseudomonadati</taxon>
        <taxon>Pseudomonadota</taxon>
        <taxon>Gammaproteobacteria</taxon>
        <taxon>Enterobacterales</taxon>
        <taxon>Morganellaceae</taxon>
        <taxon>Photorhabdus</taxon>
    </lineage>
</organism>
<gene>
    <name evidence="2" type="ORF">F0L16_13550</name>
</gene>
<evidence type="ECO:0000313" key="2">
    <source>
        <dbReference type="EMBL" id="KAA1186705.1"/>
    </source>
</evidence>
<name>A0A5B0WKD7_9GAMM</name>
<comment type="caution">
    <text evidence="2">The sequence shown here is derived from an EMBL/GenBank/DDBJ whole genome shotgun (WGS) entry which is preliminary data.</text>
</comment>
<dbReference type="AlphaFoldDB" id="A0A5B0WKD7"/>
<feature type="coiled-coil region" evidence="1">
    <location>
        <begin position="178"/>
        <end position="205"/>
    </location>
</feature>
<evidence type="ECO:0000313" key="3">
    <source>
        <dbReference type="Proteomes" id="UP000322184"/>
    </source>
</evidence>
<dbReference type="Gene3D" id="1.10.287.950">
    <property type="entry name" value="Methyl-accepting chemotaxis protein"/>
    <property type="match status" value="1"/>
</dbReference>
<accession>A0A5B0WKD7</accession>
<evidence type="ECO:0000256" key="1">
    <source>
        <dbReference type="SAM" id="Coils"/>
    </source>
</evidence>